<dbReference type="Gene3D" id="2.30.42.10">
    <property type="match status" value="2"/>
</dbReference>
<comment type="subcellular location">
    <subcellularLocation>
        <location evidence="1">Golgi apparatus membrane</location>
    </subcellularLocation>
</comment>
<feature type="binding site" evidence="9">
    <location>
        <position position="18"/>
    </location>
    <ligand>
        <name>Zn(2+)</name>
        <dbReference type="ChEBI" id="CHEBI:29105"/>
    </ligand>
</feature>
<dbReference type="FunFam" id="2.30.42.10:FF:000056">
    <property type="entry name" value="Golgi reassembly-stacking protein 2 isoform 1"/>
    <property type="match status" value="1"/>
</dbReference>
<keyword evidence="13" id="KW-1185">Reference proteome</keyword>
<dbReference type="InterPro" id="IPR036034">
    <property type="entry name" value="PDZ_sf"/>
</dbReference>
<dbReference type="GO" id="GO:0046872">
    <property type="term" value="F:metal ion binding"/>
    <property type="evidence" value="ECO:0007669"/>
    <property type="project" value="UniProtKB-KW"/>
</dbReference>
<keyword evidence="3" id="KW-0597">Phosphoprotein</keyword>
<evidence type="ECO:0000256" key="1">
    <source>
        <dbReference type="ARBA" id="ARBA00004394"/>
    </source>
</evidence>
<keyword evidence="9" id="KW-0862">Zinc</keyword>
<dbReference type="PANTHER" id="PTHR12893">
    <property type="entry name" value="GOLGI REASSEMBLY STACKING PROTEIN GRASP"/>
    <property type="match status" value="1"/>
</dbReference>
<evidence type="ECO:0000259" key="11">
    <source>
        <dbReference type="PROSITE" id="PS51865"/>
    </source>
</evidence>
<dbReference type="Pfam" id="PF04495">
    <property type="entry name" value="GRASP55_65"/>
    <property type="match status" value="1"/>
</dbReference>
<keyword evidence="7" id="KW-0472">Membrane</keyword>
<evidence type="ECO:0000256" key="9">
    <source>
        <dbReference type="PIRSR" id="PIRSR607583-1"/>
    </source>
</evidence>
<sequence>MGGSQSVEIPGGGTEGYHVLKVQEHSPGHKAGLEAYFDFIVAIGNTRLNQNDDRLKEILKNSIDKPLKLLVYNSKHQKVREVELTPNNKWGGQGLLGVSIRFASFDGANENVWHVLDIAPNSPADVAGLQSNTDYIIGADSMIQDNDDLYNLVSNYEGKPLKLFVYSSLHDNCREVTIIPNSQWGGNGCLGCDIGYGYLHRIPEPTNITSSHSISHQVQEPAPNNIYPLLTDFDKQPSSMAPSAQQSTVQIPLSGDNGSITKQFEKLSATSAMETVIPSTTTTTTAFTADYSKIQTLSPTTIETPTIPSMLPTETQNVTKLPLTTTDSSTHFSQIPMGVNVPFSSAAQPQLSHAYKPPGSGFYSVPYSTQYNQFGSVPPLPQTSAFSGQTYSSTTGSTILPFMASTSITGVSSPPLSVLPNMPKSTEIGNLIHSFSSSMQINGNNNNATSTIATIPPFPSMNATNIESTPTIMSSGQPMLSTPMSRPPMVNLTSPYGTGMSTAIGSFSSPTNPYGAVLPQTTGVSIFNPMTSPSIPSYTSSQTGALPVSGSNVPPPPPQTSVYQPQPNYGQN</sequence>
<dbReference type="FunFam" id="2.30.42.10:FF:000026">
    <property type="entry name" value="Golgi reassembly stacking protein 2"/>
    <property type="match status" value="1"/>
</dbReference>
<accession>A0A9Q0MDT6</accession>
<keyword evidence="5" id="KW-0677">Repeat</keyword>
<dbReference type="InterPro" id="IPR024958">
    <property type="entry name" value="GRASP_PDZ"/>
</dbReference>
<keyword evidence="8" id="KW-0449">Lipoprotein</keyword>
<evidence type="ECO:0000256" key="5">
    <source>
        <dbReference type="ARBA" id="ARBA00022737"/>
    </source>
</evidence>
<feature type="region of interest" description="Disordered" evidence="10">
    <location>
        <begin position="535"/>
        <end position="572"/>
    </location>
</feature>
<feature type="compositionally biased region" description="Polar residues" evidence="10">
    <location>
        <begin position="535"/>
        <end position="544"/>
    </location>
</feature>
<dbReference type="SUPFAM" id="SSF50156">
    <property type="entry name" value="PDZ domain-like"/>
    <property type="match status" value="2"/>
</dbReference>
<proteinExistence type="inferred from homology"/>
<comment type="caution">
    <text evidence="12">The sequence shown here is derived from an EMBL/GenBank/DDBJ whole genome shotgun (WGS) entry which is preliminary data.</text>
</comment>
<dbReference type="EMBL" id="JAPWDV010000001">
    <property type="protein sequence ID" value="KAJ6222642.1"/>
    <property type="molecule type" value="Genomic_DNA"/>
</dbReference>
<evidence type="ECO:0000313" key="13">
    <source>
        <dbReference type="Proteomes" id="UP001142055"/>
    </source>
</evidence>
<evidence type="ECO:0000256" key="7">
    <source>
        <dbReference type="ARBA" id="ARBA00023136"/>
    </source>
</evidence>
<dbReference type="PROSITE" id="PS51865">
    <property type="entry name" value="PDZ_GRASP"/>
    <property type="match status" value="2"/>
</dbReference>
<feature type="compositionally biased region" description="Low complexity" evidence="10">
    <location>
        <begin position="560"/>
        <end position="572"/>
    </location>
</feature>
<name>A0A9Q0MDT6_BLOTA</name>
<dbReference type="Proteomes" id="UP001142055">
    <property type="component" value="Chromosome 1"/>
</dbReference>
<comment type="similarity">
    <text evidence="2">Belongs to the GORASP family.</text>
</comment>
<keyword evidence="9" id="KW-0479">Metal-binding</keyword>
<keyword evidence="6" id="KW-0333">Golgi apparatus</keyword>
<organism evidence="12 13">
    <name type="scientific">Blomia tropicalis</name>
    <name type="common">Mite</name>
    <dbReference type="NCBI Taxonomy" id="40697"/>
    <lineage>
        <taxon>Eukaryota</taxon>
        <taxon>Metazoa</taxon>
        <taxon>Ecdysozoa</taxon>
        <taxon>Arthropoda</taxon>
        <taxon>Chelicerata</taxon>
        <taxon>Arachnida</taxon>
        <taxon>Acari</taxon>
        <taxon>Acariformes</taxon>
        <taxon>Sarcoptiformes</taxon>
        <taxon>Astigmata</taxon>
        <taxon>Glycyphagoidea</taxon>
        <taxon>Echimyopodidae</taxon>
        <taxon>Blomia</taxon>
    </lineage>
</organism>
<gene>
    <name evidence="12" type="ORF">RDWZM_001187</name>
</gene>
<evidence type="ECO:0000313" key="12">
    <source>
        <dbReference type="EMBL" id="KAJ6222642.1"/>
    </source>
</evidence>
<dbReference type="AlphaFoldDB" id="A0A9Q0MDT6"/>
<evidence type="ECO:0000256" key="8">
    <source>
        <dbReference type="ARBA" id="ARBA00023288"/>
    </source>
</evidence>
<reference evidence="12" key="1">
    <citation type="submission" date="2022-12" db="EMBL/GenBank/DDBJ databases">
        <title>Genome assemblies of Blomia tropicalis.</title>
        <authorList>
            <person name="Cui Y."/>
        </authorList>
    </citation>
    <scope>NUCLEOTIDE SEQUENCE</scope>
    <source>
        <tissue evidence="12">Adult mites</tissue>
    </source>
</reference>
<dbReference type="GO" id="GO:0007030">
    <property type="term" value="P:Golgi organization"/>
    <property type="evidence" value="ECO:0007669"/>
    <property type="project" value="TreeGrafter"/>
</dbReference>
<evidence type="ECO:0000256" key="6">
    <source>
        <dbReference type="ARBA" id="ARBA00023034"/>
    </source>
</evidence>
<dbReference type="PANTHER" id="PTHR12893:SF0">
    <property type="entry name" value="GRASP65"/>
    <property type="match status" value="1"/>
</dbReference>
<dbReference type="InterPro" id="IPR007583">
    <property type="entry name" value="GRASP55_65"/>
</dbReference>
<evidence type="ECO:0000256" key="3">
    <source>
        <dbReference type="ARBA" id="ARBA00022553"/>
    </source>
</evidence>
<evidence type="ECO:0000256" key="4">
    <source>
        <dbReference type="ARBA" id="ARBA00022707"/>
    </source>
</evidence>
<dbReference type="GO" id="GO:0000139">
    <property type="term" value="C:Golgi membrane"/>
    <property type="evidence" value="ECO:0007669"/>
    <property type="project" value="UniProtKB-SubCell"/>
</dbReference>
<evidence type="ECO:0000256" key="10">
    <source>
        <dbReference type="SAM" id="MobiDB-lite"/>
    </source>
</evidence>
<evidence type="ECO:0000256" key="2">
    <source>
        <dbReference type="ARBA" id="ARBA00007144"/>
    </source>
</evidence>
<keyword evidence="4" id="KW-0519">Myristate</keyword>
<feature type="domain" description="PDZ GRASP-type" evidence="11">
    <location>
        <begin position="15"/>
        <end position="105"/>
    </location>
</feature>
<feature type="domain" description="PDZ GRASP-type" evidence="11">
    <location>
        <begin position="111"/>
        <end position="199"/>
    </location>
</feature>
<protein>
    <recommendedName>
        <fullName evidence="11">PDZ GRASP-type domain-containing protein</fullName>
    </recommendedName>
</protein>